<comment type="caution">
    <text evidence="6">The sequence shown here is derived from an EMBL/GenBank/DDBJ whole genome shotgun (WGS) entry which is preliminary data.</text>
</comment>
<dbReference type="FunFam" id="3.40.50.300:FF:000134">
    <property type="entry name" value="Iron-enterobactin ABC transporter ATP-binding protein"/>
    <property type="match status" value="1"/>
</dbReference>
<dbReference type="Proteomes" id="UP000241436">
    <property type="component" value="Unassembled WGS sequence"/>
</dbReference>
<dbReference type="Gene3D" id="3.40.50.300">
    <property type="entry name" value="P-loop containing nucleotide triphosphate hydrolases"/>
    <property type="match status" value="1"/>
</dbReference>
<keyword evidence="4" id="KW-1278">Translocase</keyword>
<evidence type="ECO:0000259" key="5">
    <source>
        <dbReference type="PROSITE" id="PS50893"/>
    </source>
</evidence>
<dbReference type="GO" id="GO:0016887">
    <property type="term" value="F:ATP hydrolysis activity"/>
    <property type="evidence" value="ECO:0007669"/>
    <property type="project" value="InterPro"/>
</dbReference>
<feature type="domain" description="ABC transporter" evidence="5">
    <location>
        <begin position="5"/>
        <end position="241"/>
    </location>
</feature>
<dbReference type="InterPro" id="IPR003593">
    <property type="entry name" value="AAA+_ATPase"/>
</dbReference>
<accession>A0A2T4TWZ8</accession>
<dbReference type="GO" id="GO:0005524">
    <property type="term" value="F:ATP binding"/>
    <property type="evidence" value="ECO:0007669"/>
    <property type="project" value="UniProtKB-KW"/>
</dbReference>
<dbReference type="PROSITE" id="PS50893">
    <property type="entry name" value="ABC_TRANSPORTER_2"/>
    <property type="match status" value="1"/>
</dbReference>
<evidence type="ECO:0000256" key="3">
    <source>
        <dbReference type="ARBA" id="ARBA00022840"/>
    </source>
</evidence>
<reference evidence="6 7" key="1">
    <citation type="submission" date="2017-09" db="EMBL/GenBank/DDBJ databases">
        <title>Bloom of a denitrifying methanotroph, Candidatus Methylomirabilis limnetica, in a deep stratified lake.</title>
        <authorList>
            <person name="Graf J.S."/>
            <person name="Marchant H.K."/>
            <person name="Tienken D."/>
            <person name="Hach P.F."/>
            <person name="Brand A."/>
            <person name="Schubert C.J."/>
            <person name="Kuypers M.M."/>
            <person name="Milucka J."/>
        </authorList>
    </citation>
    <scope>NUCLEOTIDE SEQUENCE [LARGE SCALE GENOMIC DNA]</scope>
    <source>
        <strain evidence="6 7">Zug</strain>
    </source>
</reference>
<dbReference type="RefSeq" id="WP_107562327.1">
    <property type="nucleotide sequence ID" value="NZ_NVQC01000022.1"/>
</dbReference>
<keyword evidence="1" id="KW-0813">Transport</keyword>
<dbReference type="OrthoDB" id="9809450at2"/>
<reference evidence="7" key="2">
    <citation type="journal article" date="2018" name="Environ. Microbiol.">
        <title>Bloom of a denitrifying methanotroph, 'Candidatus Methylomirabilis limnetica', in a deep stratified lake.</title>
        <authorList>
            <person name="Graf J.S."/>
            <person name="Mayr M.J."/>
            <person name="Marchant H.K."/>
            <person name="Tienken D."/>
            <person name="Hach P.F."/>
            <person name="Brand A."/>
            <person name="Schubert C.J."/>
            <person name="Kuypers M.M."/>
            <person name="Milucka J."/>
        </authorList>
    </citation>
    <scope>NUCLEOTIDE SEQUENCE [LARGE SCALE GENOMIC DNA]</scope>
    <source>
        <strain evidence="7">Zug</strain>
    </source>
</reference>
<name>A0A2T4TWZ8_9BACT</name>
<dbReference type="SMART" id="SM00382">
    <property type="entry name" value="AAA"/>
    <property type="match status" value="1"/>
</dbReference>
<dbReference type="InterPro" id="IPR027417">
    <property type="entry name" value="P-loop_NTPase"/>
</dbReference>
<dbReference type="CDD" id="cd03214">
    <property type="entry name" value="ABC_Iron-Siderophores_B12_Hemin"/>
    <property type="match status" value="1"/>
</dbReference>
<sequence>MRPGIRLQAVHFTYPSGFGLARIELFIERGERVAILGPNGSGKTTLLKLMLGLLHPREGEVSFEGNPLERMSRAELARAIAMVPQELLLPYALTVRDVVLLGRTPYLHRYRGPTCEDLEAIQEAMTSTDLLPSAGRSYNELSGGERQRVILAMALAQKPRLLLLDEPTRSLDLSHQLRILSLIRGLNVKYGLTVISSMHDLNLSSLYFDRLVLLSSGRIVADGPPDEVIQPDIIQEVFGVSVLVEQHPKRSIPWVTLLPDKLDLFFAREDASAETINP</sequence>
<dbReference type="Pfam" id="PF00005">
    <property type="entry name" value="ABC_tran"/>
    <property type="match status" value="1"/>
</dbReference>
<evidence type="ECO:0000256" key="2">
    <source>
        <dbReference type="ARBA" id="ARBA00022741"/>
    </source>
</evidence>
<dbReference type="PANTHER" id="PTHR42794:SF1">
    <property type="entry name" value="HEMIN IMPORT ATP-BINDING PROTEIN HMUV"/>
    <property type="match status" value="1"/>
</dbReference>
<dbReference type="SUPFAM" id="SSF52540">
    <property type="entry name" value="P-loop containing nucleoside triphosphate hydrolases"/>
    <property type="match status" value="1"/>
</dbReference>
<protein>
    <submittedName>
        <fullName evidence="6">Iron dicitrate ABC transporter ATP-binding protein</fullName>
    </submittedName>
</protein>
<keyword evidence="2" id="KW-0547">Nucleotide-binding</keyword>
<keyword evidence="7" id="KW-1185">Reference proteome</keyword>
<dbReference type="EMBL" id="NVQC01000022">
    <property type="protein sequence ID" value="PTL35641.1"/>
    <property type="molecule type" value="Genomic_DNA"/>
</dbReference>
<keyword evidence="3 6" id="KW-0067">ATP-binding</keyword>
<evidence type="ECO:0000313" key="6">
    <source>
        <dbReference type="EMBL" id="PTL35641.1"/>
    </source>
</evidence>
<evidence type="ECO:0000256" key="4">
    <source>
        <dbReference type="ARBA" id="ARBA00022967"/>
    </source>
</evidence>
<evidence type="ECO:0000256" key="1">
    <source>
        <dbReference type="ARBA" id="ARBA00022448"/>
    </source>
</evidence>
<dbReference type="InterPro" id="IPR003439">
    <property type="entry name" value="ABC_transporter-like_ATP-bd"/>
</dbReference>
<dbReference type="PROSITE" id="PS00211">
    <property type="entry name" value="ABC_TRANSPORTER_1"/>
    <property type="match status" value="1"/>
</dbReference>
<dbReference type="PANTHER" id="PTHR42794">
    <property type="entry name" value="HEMIN IMPORT ATP-BINDING PROTEIN HMUV"/>
    <property type="match status" value="1"/>
</dbReference>
<gene>
    <name evidence="6" type="ORF">CLG94_07675</name>
</gene>
<organism evidence="6 7">
    <name type="scientific">Candidatus Methylomirabilis limnetica</name>
    <dbReference type="NCBI Taxonomy" id="2033718"/>
    <lineage>
        <taxon>Bacteria</taxon>
        <taxon>Candidatus Methylomirabilota</taxon>
        <taxon>Candidatus Methylomirabilia</taxon>
        <taxon>Candidatus Methylomirabilales</taxon>
        <taxon>Candidatus Methylomirabilaceae</taxon>
        <taxon>Candidatus Methylomirabilis</taxon>
    </lineage>
</organism>
<proteinExistence type="predicted"/>
<dbReference type="InterPro" id="IPR017871">
    <property type="entry name" value="ABC_transporter-like_CS"/>
</dbReference>
<dbReference type="AlphaFoldDB" id="A0A2T4TWZ8"/>
<evidence type="ECO:0000313" key="7">
    <source>
        <dbReference type="Proteomes" id="UP000241436"/>
    </source>
</evidence>